<reference evidence="6 7" key="1">
    <citation type="submission" date="2019-02" db="EMBL/GenBank/DDBJ databases">
        <title>Deep-cultivation of Planctomycetes and their phenomic and genomic characterization uncovers novel biology.</title>
        <authorList>
            <person name="Wiegand S."/>
            <person name="Jogler M."/>
            <person name="Boedeker C."/>
            <person name="Pinto D."/>
            <person name="Vollmers J."/>
            <person name="Rivas-Marin E."/>
            <person name="Kohn T."/>
            <person name="Peeters S.H."/>
            <person name="Heuer A."/>
            <person name="Rast P."/>
            <person name="Oberbeckmann S."/>
            <person name="Bunk B."/>
            <person name="Jeske O."/>
            <person name="Meyerdierks A."/>
            <person name="Storesund J.E."/>
            <person name="Kallscheuer N."/>
            <person name="Luecker S."/>
            <person name="Lage O.M."/>
            <person name="Pohl T."/>
            <person name="Merkel B.J."/>
            <person name="Hornburger P."/>
            <person name="Mueller R.-W."/>
            <person name="Bruemmer F."/>
            <person name="Labrenz M."/>
            <person name="Spormann A.M."/>
            <person name="Op den Camp H."/>
            <person name="Overmann J."/>
            <person name="Amann R."/>
            <person name="Jetten M.S.M."/>
            <person name="Mascher T."/>
            <person name="Medema M.H."/>
            <person name="Devos D.P."/>
            <person name="Kaster A.-K."/>
            <person name="Ovreas L."/>
            <person name="Rohde M."/>
            <person name="Galperin M.Y."/>
            <person name="Jogler C."/>
        </authorList>
    </citation>
    <scope>NUCLEOTIDE SEQUENCE [LARGE SCALE GENOMIC DNA]</scope>
    <source>
        <strain evidence="6 7">Mal4</strain>
    </source>
</reference>
<name>A0A517Z7H8_9PLAN</name>
<feature type="domain" description="EF-hand" evidence="5">
    <location>
        <begin position="351"/>
        <end position="380"/>
    </location>
</feature>
<dbReference type="Proteomes" id="UP000320496">
    <property type="component" value="Chromosome"/>
</dbReference>
<gene>
    <name evidence="6" type="ORF">Mal4_27310</name>
</gene>
<dbReference type="SMART" id="SM00054">
    <property type="entry name" value="EFh"/>
    <property type="match status" value="6"/>
</dbReference>
<feature type="signal peptide" evidence="4">
    <location>
        <begin position="1"/>
        <end position="24"/>
    </location>
</feature>
<dbReference type="KEGG" id="mri:Mal4_27310"/>
<feature type="region of interest" description="Disordered" evidence="3">
    <location>
        <begin position="205"/>
        <end position="442"/>
    </location>
</feature>
<organism evidence="6 7">
    <name type="scientific">Maioricimonas rarisocia</name>
    <dbReference type="NCBI Taxonomy" id="2528026"/>
    <lineage>
        <taxon>Bacteria</taxon>
        <taxon>Pseudomonadati</taxon>
        <taxon>Planctomycetota</taxon>
        <taxon>Planctomycetia</taxon>
        <taxon>Planctomycetales</taxon>
        <taxon>Planctomycetaceae</taxon>
        <taxon>Maioricimonas</taxon>
    </lineage>
</organism>
<dbReference type="InterPro" id="IPR002048">
    <property type="entry name" value="EF_hand_dom"/>
</dbReference>
<dbReference type="PROSITE" id="PS00018">
    <property type="entry name" value="EF_HAND_1"/>
    <property type="match status" value="7"/>
</dbReference>
<dbReference type="PROSITE" id="PS50222">
    <property type="entry name" value="EF_HAND_2"/>
    <property type="match status" value="5"/>
</dbReference>
<dbReference type="InterPro" id="IPR011992">
    <property type="entry name" value="EF-hand-dom_pair"/>
</dbReference>
<dbReference type="Gene3D" id="1.10.238.10">
    <property type="entry name" value="EF-hand"/>
    <property type="match status" value="5"/>
</dbReference>
<sequence precursor="true">MLRLLIATTAALLVAAAVPAPAFADDASESLFSQLDGNSDGRLTADELNDDQKRFFDRLLRVGDKNEDGILSRDEYEAATSAEDRPVQAPQQGGRGRGRGQNPEAMFRQLDRNGDGKLALDELPDMLQERMRPLFERLDKDEVTYEEFSGAMRGMGRPGGDDATRRLEFLKRMDRNNDGKISKDEIPEPARERLQPLFDRFGTDEIDLSRIPGVMETPRERPAPQGREGQPRPEGQGRGPALLRVLDQDGDGRISRDELAKAAQHFDELDRNQDGQLDPPELIGGAMNGRGRMEADSRRPNANSPARPRRPGDAPGRPDAAGRDGSAMFRQLDSDGDGFISKSEAPPRLNDERFRQMDADNDGKLSQKEMQRLFQGRRGPGQNANRRDGLKALDRDGDGFLSKDEVPDRLRQRFDDIDTDADGKLSEEEIRNGLQRDRARQK</sequence>
<dbReference type="EMBL" id="CP036275">
    <property type="protein sequence ID" value="QDU38404.1"/>
    <property type="molecule type" value="Genomic_DNA"/>
</dbReference>
<feature type="domain" description="EF-hand" evidence="5">
    <location>
        <begin position="98"/>
        <end position="133"/>
    </location>
</feature>
<evidence type="ECO:0000256" key="1">
    <source>
        <dbReference type="ARBA" id="ARBA00022723"/>
    </source>
</evidence>
<dbReference type="Pfam" id="PF13202">
    <property type="entry name" value="EF-hand_5"/>
    <property type="match status" value="7"/>
</dbReference>
<feature type="chain" id="PRO_5021698199" evidence="4">
    <location>
        <begin position="25"/>
        <end position="442"/>
    </location>
</feature>
<dbReference type="PANTHER" id="PTHR10827">
    <property type="entry name" value="RETICULOCALBIN"/>
    <property type="match status" value="1"/>
</dbReference>
<feature type="compositionally biased region" description="Basic and acidic residues" evidence="3">
    <location>
        <begin position="385"/>
        <end position="442"/>
    </location>
</feature>
<dbReference type="GO" id="GO:0005509">
    <property type="term" value="F:calcium ion binding"/>
    <property type="evidence" value="ECO:0007669"/>
    <property type="project" value="InterPro"/>
</dbReference>
<evidence type="ECO:0000259" key="5">
    <source>
        <dbReference type="PROSITE" id="PS50222"/>
    </source>
</evidence>
<feature type="domain" description="EF-hand" evidence="5">
    <location>
        <begin position="241"/>
        <end position="269"/>
    </location>
</feature>
<feature type="compositionally biased region" description="Low complexity" evidence="3">
    <location>
        <begin position="313"/>
        <end position="325"/>
    </location>
</feature>
<feature type="domain" description="EF-hand" evidence="5">
    <location>
        <begin position="51"/>
        <end position="86"/>
    </location>
</feature>
<keyword evidence="1" id="KW-0479">Metal-binding</keyword>
<evidence type="ECO:0000256" key="3">
    <source>
        <dbReference type="SAM" id="MobiDB-lite"/>
    </source>
</evidence>
<proteinExistence type="predicted"/>
<keyword evidence="2" id="KW-0677">Repeat</keyword>
<evidence type="ECO:0000256" key="4">
    <source>
        <dbReference type="SAM" id="SignalP"/>
    </source>
</evidence>
<dbReference type="InterPro" id="IPR018247">
    <property type="entry name" value="EF_Hand_1_Ca_BS"/>
</dbReference>
<dbReference type="SUPFAM" id="SSF47473">
    <property type="entry name" value="EF-hand"/>
    <property type="match status" value="3"/>
</dbReference>
<feature type="compositionally biased region" description="Basic and acidic residues" evidence="3">
    <location>
        <begin position="76"/>
        <end position="86"/>
    </location>
</feature>
<dbReference type="AlphaFoldDB" id="A0A517Z7H8"/>
<feature type="region of interest" description="Disordered" evidence="3">
    <location>
        <begin position="76"/>
        <end position="103"/>
    </location>
</feature>
<evidence type="ECO:0000256" key="2">
    <source>
        <dbReference type="ARBA" id="ARBA00022737"/>
    </source>
</evidence>
<protein>
    <submittedName>
        <fullName evidence="6">Transaldolase/EF-hand domain-containing protein</fullName>
    </submittedName>
</protein>
<feature type="domain" description="EF-hand" evidence="5">
    <location>
        <begin position="405"/>
        <end position="440"/>
    </location>
</feature>
<accession>A0A517Z7H8</accession>
<evidence type="ECO:0000313" key="7">
    <source>
        <dbReference type="Proteomes" id="UP000320496"/>
    </source>
</evidence>
<feature type="compositionally biased region" description="Basic and acidic residues" evidence="3">
    <location>
        <begin position="349"/>
        <end position="371"/>
    </location>
</feature>
<dbReference type="RefSeq" id="WP_197444375.1">
    <property type="nucleotide sequence ID" value="NZ_CP036275.1"/>
</dbReference>
<keyword evidence="7" id="KW-1185">Reference proteome</keyword>
<feature type="compositionally biased region" description="Basic and acidic residues" evidence="3">
    <location>
        <begin position="246"/>
        <end position="273"/>
    </location>
</feature>
<dbReference type="Pfam" id="PF13499">
    <property type="entry name" value="EF-hand_7"/>
    <property type="match status" value="1"/>
</dbReference>
<evidence type="ECO:0000313" key="6">
    <source>
        <dbReference type="EMBL" id="QDU38404.1"/>
    </source>
</evidence>
<feature type="compositionally biased region" description="Low complexity" evidence="3">
    <location>
        <begin position="224"/>
        <end position="234"/>
    </location>
</feature>
<dbReference type="PANTHER" id="PTHR10827:SF98">
    <property type="entry name" value="45 KDA CALCIUM-BINDING PROTEIN"/>
    <property type="match status" value="1"/>
</dbReference>
<keyword evidence="4" id="KW-0732">Signal</keyword>